<dbReference type="Proteomes" id="UP000290365">
    <property type="component" value="Chromosome"/>
</dbReference>
<dbReference type="AlphaFoldDB" id="A0A4P6K612"/>
<dbReference type="KEGG" id="kbs:EPA93_46410"/>
<gene>
    <name evidence="1" type="ORF">EPA93_46410</name>
</gene>
<dbReference type="SUPFAM" id="SSF55961">
    <property type="entry name" value="Bet v1-like"/>
    <property type="match status" value="1"/>
</dbReference>
<accession>A0A4P6K612</accession>
<protein>
    <recommendedName>
        <fullName evidence="3">DUF2867 domain-containing protein</fullName>
    </recommendedName>
</protein>
<sequence length="179" mass="20973">MGLQSIPVNWGATSFERALPFPCDRYLLEAEATYFRAIDIRAPAHTLFQWLCQLRVAPYSYDMIDNWGHRSPRYLISELQNLEVGQRVMTIFRLVEFEADRHLTLVLTSPPAITLFGEIAISYLILPLDEQYCRLVAKLLLRFPQKRFGRLQRAFLPWGDLFMMRKQFLNIKHLAESHA</sequence>
<proteinExistence type="predicted"/>
<reference evidence="1 2" key="1">
    <citation type="submission" date="2019-01" db="EMBL/GenBank/DDBJ databases">
        <title>Ktedonosporobacter rubrisoli SCAWS-G2.</title>
        <authorList>
            <person name="Huang Y."/>
            <person name="Yan B."/>
        </authorList>
    </citation>
    <scope>NUCLEOTIDE SEQUENCE [LARGE SCALE GENOMIC DNA]</scope>
    <source>
        <strain evidence="1 2">SCAWS-G2</strain>
    </source>
</reference>
<keyword evidence="2" id="KW-1185">Reference proteome</keyword>
<name>A0A4P6K612_KTERU</name>
<evidence type="ECO:0000313" key="1">
    <source>
        <dbReference type="EMBL" id="QBD83006.1"/>
    </source>
</evidence>
<dbReference type="EMBL" id="CP035758">
    <property type="protein sequence ID" value="QBD83006.1"/>
    <property type="molecule type" value="Genomic_DNA"/>
</dbReference>
<organism evidence="1 2">
    <name type="scientific">Ktedonosporobacter rubrisoli</name>
    <dbReference type="NCBI Taxonomy" id="2509675"/>
    <lineage>
        <taxon>Bacteria</taxon>
        <taxon>Bacillati</taxon>
        <taxon>Chloroflexota</taxon>
        <taxon>Ktedonobacteria</taxon>
        <taxon>Ktedonobacterales</taxon>
        <taxon>Ktedonosporobacteraceae</taxon>
        <taxon>Ktedonosporobacter</taxon>
    </lineage>
</organism>
<evidence type="ECO:0000313" key="2">
    <source>
        <dbReference type="Proteomes" id="UP000290365"/>
    </source>
</evidence>
<evidence type="ECO:0008006" key="3">
    <source>
        <dbReference type="Google" id="ProtNLM"/>
    </source>
</evidence>
<dbReference type="RefSeq" id="WP_129894074.1">
    <property type="nucleotide sequence ID" value="NZ_CP035758.1"/>
</dbReference>
<dbReference type="OrthoDB" id="3255669at2"/>